<proteinExistence type="predicted"/>
<evidence type="ECO:0000313" key="3">
    <source>
        <dbReference type="Proteomes" id="UP001333110"/>
    </source>
</evidence>
<dbReference type="AlphaFoldDB" id="A0AAN7S483"/>
<sequence length="295" mass="32137">MAVAAERPPARPPPGLGAAFRPRPHRWPLVTLLGQDLGPGPQLQGWHVPGLAPGLLPIREGLVLALATALGWHGQPDELKGPQEGHYSDPHLEPCCSANSSGKAFRCFKKAVSIFQGQHLKQHNLPVSRAPVYGRVGRNSPGPCDTSFLSTGLGALVRGYAIVSRPLLHPSSHVTNRSKNKAELLQCYLIVINTCERLEELMSQTLGRGAICMAAAGRRARGGGERERDVGSAWEDARFRVPTALTIYGQRIIESLRLEKTLRSSSPTVNPTPPCLLNHVPKCHIYTFFELLQGW</sequence>
<accession>A0AAN7S483</accession>
<comment type="caution">
    <text evidence="2">The sequence shown here is derived from an EMBL/GenBank/DDBJ whole genome shotgun (WGS) entry which is preliminary data.</text>
</comment>
<organism evidence="2 3">
    <name type="scientific">Mycteria americana</name>
    <name type="common">Wood stork</name>
    <dbReference type="NCBI Taxonomy" id="33587"/>
    <lineage>
        <taxon>Eukaryota</taxon>
        <taxon>Metazoa</taxon>
        <taxon>Chordata</taxon>
        <taxon>Craniata</taxon>
        <taxon>Vertebrata</taxon>
        <taxon>Euteleostomi</taxon>
        <taxon>Archelosauria</taxon>
        <taxon>Archosauria</taxon>
        <taxon>Dinosauria</taxon>
        <taxon>Saurischia</taxon>
        <taxon>Theropoda</taxon>
        <taxon>Coelurosauria</taxon>
        <taxon>Aves</taxon>
        <taxon>Neognathae</taxon>
        <taxon>Neoaves</taxon>
        <taxon>Aequornithes</taxon>
        <taxon>Ciconiiformes</taxon>
        <taxon>Ciconiidae</taxon>
        <taxon>Mycteria</taxon>
    </lineage>
</organism>
<feature type="region of interest" description="Disordered" evidence="1">
    <location>
        <begin position="1"/>
        <end position="21"/>
    </location>
</feature>
<protein>
    <submittedName>
        <fullName evidence="2">Uncharacterized protein</fullName>
    </submittedName>
</protein>
<dbReference type="Proteomes" id="UP001333110">
    <property type="component" value="Unassembled WGS sequence"/>
</dbReference>
<name>A0AAN7S483_MYCAM</name>
<gene>
    <name evidence="2" type="ORF">QYF61_001532</name>
</gene>
<dbReference type="EMBL" id="JAUNZN010000007">
    <property type="protein sequence ID" value="KAK4817863.1"/>
    <property type="molecule type" value="Genomic_DNA"/>
</dbReference>
<evidence type="ECO:0000256" key="1">
    <source>
        <dbReference type="SAM" id="MobiDB-lite"/>
    </source>
</evidence>
<evidence type="ECO:0000313" key="2">
    <source>
        <dbReference type="EMBL" id="KAK4817863.1"/>
    </source>
</evidence>
<reference evidence="2 3" key="1">
    <citation type="journal article" date="2023" name="J. Hered.">
        <title>Chromosome-level genome of the wood stork (Mycteria americana) provides insight into avian chromosome evolution.</title>
        <authorList>
            <person name="Flamio R. Jr."/>
            <person name="Ramstad K.M."/>
        </authorList>
    </citation>
    <scope>NUCLEOTIDE SEQUENCE [LARGE SCALE GENOMIC DNA]</scope>
    <source>
        <strain evidence="2">JAX WOST 10</strain>
    </source>
</reference>
<keyword evidence="3" id="KW-1185">Reference proteome</keyword>